<evidence type="ECO:0000313" key="3">
    <source>
        <dbReference type="Proteomes" id="UP001152178"/>
    </source>
</evidence>
<dbReference type="RefSeq" id="WP_269904426.1">
    <property type="nucleotide sequence ID" value="NZ_JAPFQA010000002.1"/>
</dbReference>
<dbReference type="Gene3D" id="3.40.630.30">
    <property type="match status" value="1"/>
</dbReference>
<dbReference type="InterPro" id="IPR016181">
    <property type="entry name" value="Acyl_CoA_acyltransferase"/>
</dbReference>
<dbReference type="Proteomes" id="UP001152178">
    <property type="component" value="Unassembled WGS sequence"/>
</dbReference>
<feature type="domain" description="N-acetyltransferase" evidence="1">
    <location>
        <begin position="116"/>
        <end position="263"/>
    </location>
</feature>
<dbReference type="PROSITE" id="PS51186">
    <property type="entry name" value="GNAT"/>
    <property type="match status" value="1"/>
</dbReference>
<sequence length="263" mass="28401">MRGYFGTELQQRLQRRADELASTVVNTPGLCNAGRMVSTDDVDRVGLEACIAMLEADGGFGFRLVHEDRTAAMSAHLAARGHRLDWWDTFMGSADDVLAASKQIVARGPPEGLFHIDLSDNPSEAFLERVQVFLVENGLAPFSRLTLAGETVTGRTLALVDGHGDLVATSFVYMPHNSFSPFRTYAWGGLAAVSPAHRGKSLGSYINACAAVTAFEQLAATVFYEQVAATNIPSRRMVETCGLTLHPYLKSGLASTGAEKFTR</sequence>
<evidence type="ECO:0000259" key="1">
    <source>
        <dbReference type="PROSITE" id="PS51186"/>
    </source>
</evidence>
<name>A0ABT4QQK0_9HYPH</name>
<protein>
    <submittedName>
        <fullName evidence="2">GNAT family N-acetyltransferase</fullName>
    </submittedName>
</protein>
<reference evidence="2" key="1">
    <citation type="submission" date="2022-11" db="EMBL/GenBank/DDBJ databases">
        <authorList>
            <person name="Coimbra C."/>
        </authorList>
    </citation>
    <scope>NUCLEOTIDE SEQUENCE</scope>
    <source>
        <strain evidence="2">Jales19</strain>
    </source>
</reference>
<proteinExistence type="predicted"/>
<dbReference type="InterPro" id="IPR000182">
    <property type="entry name" value="GNAT_dom"/>
</dbReference>
<accession>A0ABT4QQK0</accession>
<dbReference type="EMBL" id="JAPFQA010000002">
    <property type="protein sequence ID" value="MCZ8543855.1"/>
    <property type="molecule type" value="Genomic_DNA"/>
</dbReference>
<dbReference type="SUPFAM" id="SSF55729">
    <property type="entry name" value="Acyl-CoA N-acyltransferases (Nat)"/>
    <property type="match status" value="1"/>
</dbReference>
<evidence type="ECO:0000313" key="2">
    <source>
        <dbReference type="EMBL" id="MCZ8543855.1"/>
    </source>
</evidence>
<keyword evidence="3" id="KW-1185">Reference proteome</keyword>
<comment type="caution">
    <text evidence="2">The sequence shown here is derived from an EMBL/GenBank/DDBJ whole genome shotgun (WGS) entry which is preliminary data.</text>
</comment>
<gene>
    <name evidence="2" type="ORF">OOJ09_06670</name>
</gene>
<organism evidence="2 3">
    <name type="scientific">Mesorhizobium qingshengii</name>
    <dbReference type="NCBI Taxonomy" id="1165689"/>
    <lineage>
        <taxon>Bacteria</taxon>
        <taxon>Pseudomonadati</taxon>
        <taxon>Pseudomonadota</taxon>
        <taxon>Alphaproteobacteria</taxon>
        <taxon>Hyphomicrobiales</taxon>
        <taxon>Phyllobacteriaceae</taxon>
        <taxon>Mesorhizobium</taxon>
    </lineage>
</organism>